<gene>
    <name evidence="3" type="ORF">LH29_14505</name>
</gene>
<evidence type="ECO:0000259" key="2">
    <source>
        <dbReference type="PROSITE" id="PS51371"/>
    </source>
</evidence>
<dbReference type="Gene3D" id="3.10.580.10">
    <property type="entry name" value="CBS-domain"/>
    <property type="match status" value="1"/>
</dbReference>
<dbReference type="Pfam" id="PF00571">
    <property type="entry name" value="CBS"/>
    <property type="match status" value="2"/>
</dbReference>
<proteinExistence type="predicted"/>
<organism evidence="3 4">
    <name type="scientific">Draconibacterium sediminis</name>
    <dbReference type="NCBI Taxonomy" id="1544798"/>
    <lineage>
        <taxon>Bacteria</taxon>
        <taxon>Pseudomonadati</taxon>
        <taxon>Bacteroidota</taxon>
        <taxon>Bacteroidia</taxon>
        <taxon>Marinilabiliales</taxon>
        <taxon>Prolixibacteraceae</taxon>
        <taxon>Draconibacterium</taxon>
    </lineage>
</organism>
<dbReference type="SMART" id="SM00116">
    <property type="entry name" value="CBS"/>
    <property type="match status" value="2"/>
</dbReference>
<reference evidence="3 4" key="1">
    <citation type="submission" date="2014-09" db="EMBL/GenBank/DDBJ databases">
        <title>Draft Genome Sequence of Draconibacterium sp. JN14CK-3.</title>
        <authorList>
            <person name="Dong C."/>
            <person name="Lai Q."/>
            <person name="Shao Z."/>
        </authorList>
    </citation>
    <scope>NUCLEOTIDE SEQUENCE [LARGE SCALE GENOMIC DNA]</scope>
    <source>
        <strain evidence="3 4">JN14CK-3</strain>
    </source>
</reference>
<sequence length="221" mass="25148">MLAEKLISDVIPSVSSSETGRKALSHMDVYRVSHIPVVDESKYLGLVSDKLIYDLNLVEAQLSTALDKLNTTHAHKDQHIFELAIVMYKLKISVLPVLDEDHYYLGAITLYDLARRFASLFSLQEVGGVLVIEMNVSDYSVAQISQIVESNDVKILSFFIDRKPGANVLDVIIKLDSEELSGVVQALMRYDYNVKAIYQDRSMLNDLYQDRFDQFMKFMNI</sequence>
<dbReference type="PROSITE" id="PS51371">
    <property type="entry name" value="CBS"/>
    <property type="match status" value="2"/>
</dbReference>
<dbReference type="InterPro" id="IPR046342">
    <property type="entry name" value="CBS_dom_sf"/>
</dbReference>
<keyword evidence="1" id="KW-0129">CBS domain</keyword>
<evidence type="ECO:0000313" key="4">
    <source>
        <dbReference type="Proteomes" id="UP000032544"/>
    </source>
</evidence>
<comment type="caution">
    <text evidence="3">The sequence shown here is derived from an EMBL/GenBank/DDBJ whole genome shotgun (WGS) entry which is preliminary data.</text>
</comment>
<evidence type="ECO:0000313" key="3">
    <source>
        <dbReference type="EMBL" id="KJF43437.1"/>
    </source>
</evidence>
<dbReference type="OrthoDB" id="1523762at2"/>
<protein>
    <recommendedName>
        <fullName evidence="2">CBS domain-containing protein</fullName>
    </recommendedName>
</protein>
<dbReference type="Proteomes" id="UP000032544">
    <property type="component" value="Unassembled WGS sequence"/>
</dbReference>
<feature type="domain" description="CBS" evidence="2">
    <location>
        <begin position="66"/>
        <end position="125"/>
    </location>
</feature>
<dbReference type="STRING" id="1544798.LH29_14505"/>
<dbReference type="InterPro" id="IPR000644">
    <property type="entry name" value="CBS_dom"/>
</dbReference>
<name>A0A0D8J959_9BACT</name>
<dbReference type="AlphaFoldDB" id="A0A0D8J959"/>
<accession>A0A0D8J959</accession>
<feature type="domain" description="CBS" evidence="2">
    <location>
        <begin position="7"/>
        <end position="62"/>
    </location>
</feature>
<dbReference type="SUPFAM" id="SSF54631">
    <property type="entry name" value="CBS-domain pair"/>
    <property type="match status" value="1"/>
</dbReference>
<keyword evidence="4" id="KW-1185">Reference proteome</keyword>
<evidence type="ECO:0000256" key="1">
    <source>
        <dbReference type="PROSITE-ProRule" id="PRU00703"/>
    </source>
</evidence>
<dbReference type="EMBL" id="JRHC01000003">
    <property type="protein sequence ID" value="KJF43437.1"/>
    <property type="molecule type" value="Genomic_DNA"/>
</dbReference>